<evidence type="ECO:0000256" key="3">
    <source>
        <dbReference type="ARBA" id="ARBA00012980"/>
    </source>
</evidence>
<evidence type="ECO:0000259" key="10">
    <source>
        <dbReference type="Pfam" id="PF02223"/>
    </source>
</evidence>
<dbReference type="GO" id="GO:0004798">
    <property type="term" value="F:dTMP kinase activity"/>
    <property type="evidence" value="ECO:0007669"/>
    <property type="project" value="UniProtKB-EC"/>
</dbReference>
<organism evidence="11">
    <name type="scientific">Culicoides sonorensis</name>
    <name type="common">Biting midge</name>
    <dbReference type="NCBI Taxonomy" id="179676"/>
    <lineage>
        <taxon>Eukaryota</taxon>
        <taxon>Metazoa</taxon>
        <taxon>Ecdysozoa</taxon>
        <taxon>Arthropoda</taxon>
        <taxon>Hexapoda</taxon>
        <taxon>Insecta</taxon>
        <taxon>Pterygota</taxon>
        <taxon>Neoptera</taxon>
        <taxon>Endopterygota</taxon>
        <taxon>Diptera</taxon>
        <taxon>Nematocera</taxon>
        <taxon>Chironomoidea</taxon>
        <taxon>Ceratopogonidae</taxon>
        <taxon>Ceratopogoninae</taxon>
        <taxon>Culicoides</taxon>
        <taxon>Monoculicoides</taxon>
    </lineage>
</organism>
<dbReference type="GO" id="GO:0005634">
    <property type="term" value="C:nucleus"/>
    <property type="evidence" value="ECO:0007669"/>
    <property type="project" value="TreeGrafter"/>
</dbReference>
<dbReference type="GO" id="GO:0006235">
    <property type="term" value="P:dTTP biosynthetic process"/>
    <property type="evidence" value="ECO:0007669"/>
    <property type="project" value="TreeGrafter"/>
</dbReference>
<evidence type="ECO:0000256" key="8">
    <source>
        <dbReference type="ARBA" id="ARBA00022777"/>
    </source>
</evidence>
<evidence type="ECO:0000256" key="9">
    <source>
        <dbReference type="ARBA" id="ARBA00022840"/>
    </source>
</evidence>
<comment type="similarity">
    <text evidence="2">Belongs to the thymidylate kinase family.</text>
</comment>
<dbReference type="CDD" id="cd01672">
    <property type="entry name" value="TMPK"/>
    <property type="match status" value="1"/>
</dbReference>
<dbReference type="PROSITE" id="PS01331">
    <property type="entry name" value="THYMIDYLATE_KINASE"/>
    <property type="match status" value="1"/>
</dbReference>
<dbReference type="PANTHER" id="PTHR10344">
    <property type="entry name" value="THYMIDYLATE KINASE"/>
    <property type="match status" value="1"/>
</dbReference>
<protein>
    <recommendedName>
        <fullName evidence="4">Thymidylate kinase</fullName>
        <ecNumber evidence="3">2.7.4.9</ecNumber>
    </recommendedName>
</protein>
<dbReference type="GO" id="GO:0006233">
    <property type="term" value="P:dTDP biosynthetic process"/>
    <property type="evidence" value="ECO:0007669"/>
    <property type="project" value="InterPro"/>
</dbReference>
<gene>
    <name evidence="11" type="primary">CSON014795</name>
</gene>
<sequence>MTLRGALIVFEGCDRAGKTTQAKLLVEKLKKIGHDALYMNFPNRKSDSGKLIDAYLQSKRNFTDQGIHLLFSLNRWEAKQEMEDLLLNGTTLIVDRYSYSGVAFSAAKGLDFQFCKGPEAGLIKPDLVMYLNLTTEELQKRGGFGNERYEIPVFQKRVGEIYQQLFDQKYWKEIDAGVSEEKLHSKLTELAVNTIKSIQNKPLTQLW</sequence>
<evidence type="ECO:0000256" key="5">
    <source>
        <dbReference type="ARBA" id="ARBA00022679"/>
    </source>
</evidence>
<dbReference type="GO" id="GO:0005829">
    <property type="term" value="C:cytosol"/>
    <property type="evidence" value="ECO:0007669"/>
    <property type="project" value="TreeGrafter"/>
</dbReference>
<dbReference type="InterPro" id="IPR018094">
    <property type="entry name" value="Thymidylate_kinase"/>
</dbReference>
<evidence type="ECO:0000313" key="11">
    <source>
        <dbReference type="EMBL" id="SSW99077.1"/>
    </source>
</evidence>
<keyword evidence="8" id="KW-0418">Kinase</keyword>
<dbReference type="InterPro" id="IPR018095">
    <property type="entry name" value="Thymidylate_kin_CS"/>
</dbReference>
<dbReference type="InterPro" id="IPR027417">
    <property type="entry name" value="P-loop_NTPase"/>
</dbReference>
<feature type="domain" description="Thymidylate kinase-like" evidence="10">
    <location>
        <begin position="10"/>
        <end position="186"/>
    </location>
</feature>
<evidence type="ECO:0000256" key="2">
    <source>
        <dbReference type="ARBA" id="ARBA00009776"/>
    </source>
</evidence>
<accession>A0A336K3L0</accession>
<dbReference type="GO" id="GO:0005739">
    <property type="term" value="C:mitochondrion"/>
    <property type="evidence" value="ECO:0007669"/>
    <property type="project" value="TreeGrafter"/>
</dbReference>
<dbReference type="FunFam" id="3.40.50.300:FF:000679">
    <property type="entry name" value="Thymidylate kinase"/>
    <property type="match status" value="1"/>
</dbReference>
<keyword evidence="7" id="KW-0547">Nucleotide-binding</keyword>
<dbReference type="GO" id="GO:0005524">
    <property type="term" value="F:ATP binding"/>
    <property type="evidence" value="ECO:0007669"/>
    <property type="project" value="UniProtKB-KW"/>
</dbReference>
<dbReference type="GO" id="GO:0004550">
    <property type="term" value="F:nucleoside diphosphate kinase activity"/>
    <property type="evidence" value="ECO:0007669"/>
    <property type="project" value="TreeGrafter"/>
</dbReference>
<evidence type="ECO:0000256" key="6">
    <source>
        <dbReference type="ARBA" id="ARBA00022727"/>
    </source>
</evidence>
<dbReference type="SUPFAM" id="SSF52540">
    <property type="entry name" value="P-loop containing nucleoside triphosphate hydrolases"/>
    <property type="match status" value="1"/>
</dbReference>
<evidence type="ECO:0000256" key="1">
    <source>
        <dbReference type="ARBA" id="ARBA00004992"/>
    </source>
</evidence>
<keyword evidence="6" id="KW-0545">Nucleotide biosynthesis</keyword>
<keyword evidence="5" id="KW-0808">Transferase</keyword>
<reference evidence="12" key="2">
    <citation type="submission" date="2018-07" db="EMBL/GenBank/DDBJ databases">
        <authorList>
            <person name="Quirk P.G."/>
            <person name="Krulwich T.A."/>
        </authorList>
    </citation>
    <scope>NUCLEOTIDE SEQUENCE</scope>
</reference>
<keyword evidence="9" id="KW-0067">ATP-binding</keyword>
<dbReference type="GO" id="GO:0006227">
    <property type="term" value="P:dUDP biosynthetic process"/>
    <property type="evidence" value="ECO:0007669"/>
    <property type="project" value="TreeGrafter"/>
</dbReference>
<dbReference type="EMBL" id="UFQT01000086">
    <property type="protein sequence ID" value="SSX19459.1"/>
    <property type="molecule type" value="Genomic_DNA"/>
</dbReference>
<name>A0A336K3L0_CULSO</name>
<evidence type="ECO:0000256" key="7">
    <source>
        <dbReference type="ARBA" id="ARBA00022741"/>
    </source>
</evidence>
<comment type="pathway">
    <text evidence="1">Pyrimidine metabolism; dTTP biosynthesis.</text>
</comment>
<dbReference type="InterPro" id="IPR039430">
    <property type="entry name" value="Thymidylate_kin-like_dom"/>
</dbReference>
<dbReference type="OMA" id="YWHQFDA"/>
<proteinExistence type="inferred from homology"/>
<dbReference type="AlphaFoldDB" id="A0A336K3L0"/>
<dbReference type="PANTHER" id="PTHR10344:SF1">
    <property type="entry name" value="THYMIDYLATE KINASE"/>
    <property type="match status" value="1"/>
</dbReference>
<dbReference type="EC" id="2.7.4.9" evidence="3"/>
<reference evidence="11" key="1">
    <citation type="submission" date="2018-04" db="EMBL/GenBank/DDBJ databases">
        <authorList>
            <person name="Go L.Y."/>
            <person name="Mitchell J.A."/>
        </authorList>
    </citation>
    <scope>NUCLEOTIDE SEQUENCE</scope>
    <source>
        <tissue evidence="11">Whole organism</tissue>
    </source>
</reference>
<dbReference type="NCBIfam" id="TIGR00041">
    <property type="entry name" value="DTMP_kinase"/>
    <property type="match status" value="1"/>
</dbReference>
<evidence type="ECO:0000313" key="12">
    <source>
        <dbReference type="EMBL" id="SSX19459.1"/>
    </source>
</evidence>
<dbReference type="Gene3D" id="3.40.50.300">
    <property type="entry name" value="P-loop containing nucleotide triphosphate hydrolases"/>
    <property type="match status" value="1"/>
</dbReference>
<dbReference type="EMBL" id="UFQS01000086">
    <property type="protein sequence ID" value="SSW99077.1"/>
    <property type="molecule type" value="Genomic_DNA"/>
</dbReference>
<dbReference type="VEuPathDB" id="VectorBase:CSON014795"/>
<dbReference type="Pfam" id="PF02223">
    <property type="entry name" value="Thymidylate_kin"/>
    <property type="match status" value="1"/>
</dbReference>
<evidence type="ECO:0000256" key="4">
    <source>
        <dbReference type="ARBA" id="ARBA00017144"/>
    </source>
</evidence>
<dbReference type="HAMAP" id="MF_00165">
    <property type="entry name" value="Thymidylate_kinase"/>
    <property type="match status" value="1"/>
</dbReference>